<dbReference type="EMBL" id="BK032774">
    <property type="protein sequence ID" value="DAF59635.1"/>
    <property type="molecule type" value="Genomic_DNA"/>
</dbReference>
<sequence>MGSGIHNQKDRKHPDAKQDFKAYKNRGGIGDRAESLRELIGLERVVRQDFRYEGTYYVTEDGETYDDEYVDTHNPRRTGVKFYEVSNWRYNKKKEIYEPIIRRIVMIEIKEIQLTLDL</sequence>
<evidence type="ECO:0000313" key="2">
    <source>
        <dbReference type="EMBL" id="DAF59635.1"/>
    </source>
</evidence>
<feature type="region of interest" description="Disordered" evidence="1">
    <location>
        <begin position="1"/>
        <end position="22"/>
    </location>
</feature>
<name>A0A8S5T9E1_9VIRU</name>
<reference evidence="2" key="1">
    <citation type="journal article" date="2021" name="Proc. Natl. Acad. Sci. U.S.A.">
        <title>A Catalog of Tens of Thousands of Viruses from Human Metagenomes Reveals Hidden Associations with Chronic Diseases.</title>
        <authorList>
            <person name="Tisza M.J."/>
            <person name="Buck C.B."/>
        </authorList>
    </citation>
    <scope>NUCLEOTIDE SEQUENCE</scope>
    <source>
        <strain evidence="2">CtzsU3</strain>
    </source>
</reference>
<proteinExistence type="predicted"/>
<feature type="compositionally biased region" description="Basic and acidic residues" evidence="1">
    <location>
        <begin position="12"/>
        <end position="22"/>
    </location>
</feature>
<protein>
    <submittedName>
        <fullName evidence="2">Uncharacterized protein</fullName>
    </submittedName>
</protein>
<accession>A0A8S5T9E1</accession>
<organism evidence="2">
    <name type="scientific">Microviridae sp. ctzsU3</name>
    <dbReference type="NCBI Taxonomy" id="2827651"/>
    <lineage>
        <taxon>Viruses</taxon>
        <taxon>Monodnaviria</taxon>
        <taxon>Sangervirae</taxon>
        <taxon>Phixviricota</taxon>
        <taxon>Malgrandaviricetes</taxon>
        <taxon>Petitvirales</taxon>
        <taxon>Microviridae</taxon>
    </lineage>
</organism>
<evidence type="ECO:0000256" key="1">
    <source>
        <dbReference type="SAM" id="MobiDB-lite"/>
    </source>
</evidence>